<dbReference type="UniPathway" id="UPA00113">
    <property type="reaction ID" value="UER00532"/>
</dbReference>
<keyword evidence="8 17" id="KW-0460">Magnesium</keyword>
<dbReference type="EMBL" id="SLXV01000038">
    <property type="protein sequence ID" value="TCP64643.1"/>
    <property type="molecule type" value="Genomic_DNA"/>
</dbReference>
<reference evidence="19 20" key="1">
    <citation type="submission" date="2019-03" db="EMBL/GenBank/DDBJ databases">
        <title>Genomic Encyclopedia of Type Strains, Phase IV (KMG-IV): sequencing the most valuable type-strain genomes for metagenomic binning, comparative biology and taxonomic classification.</title>
        <authorList>
            <person name="Goeker M."/>
        </authorList>
    </citation>
    <scope>NUCLEOTIDE SEQUENCE [LARGE SCALE GENOMIC DNA]</scope>
    <source>
        <strain evidence="19 20">DSM 46831</strain>
    </source>
</reference>
<protein>
    <recommendedName>
        <fullName evidence="17">Bifunctional protein GlmU</fullName>
    </recommendedName>
    <domain>
        <recommendedName>
            <fullName evidence="17">UDP-N-acetylglucosamine pyrophosphorylase</fullName>
            <ecNumber evidence="17">2.7.7.23</ecNumber>
        </recommendedName>
        <alternativeName>
            <fullName evidence="17">N-acetylglucosamine-1-phosphate uridyltransferase</fullName>
        </alternativeName>
    </domain>
    <domain>
        <recommendedName>
            <fullName evidence="17">Glucosamine-1-phosphate N-acetyltransferase</fullName>
            <ecNumber evidence="17">2.3.1.157</ecNumber>
        </recommendedName>
    </domain>
</protein>
<dbReference type="InterPro" id="IPR038009">
    <property type="entry name" value="GlmU_C_LbH"/>
</dbReference>
<keyword evidence="9 17" id="KW-0133">Cell shape</keyword>
<feature type="binding site" evidence="17">
    <location>
        <begin position="422"/>
        <end position="423"/>
    </location>
    <ligand>
        <name>acetyl-CoA</name>
        <dbReference type="ChEBI" id="CHEBI:57288"/>
    </ligand>
</feature>
<dbReference type="SUPFAM" id="SSF53448">
    <property type="entry name" value="Nucleotide-diphospho-sugar transferases"/>
    <property type="match status" value="1"/>
</dbReference>
<evidence type="ECO:0000256" key="16">
    <source>
        <dbReference type="ARBA" id="ARBA00049628"/>
    </source>
</evidence>
<dbReference type="CDD" id="cd03353">
    <property type="entry name" value="LbH_GlmU_C"/>
    <property type="match status" value="1"/>
</dbReference>
<feature type="binding site" evidence="17">
    <location>
        <position position="459"/>
    </location>
    <ligand>
        <name>acetyl-CoA</name>
        <dbReference type="ChEBI" id="CHEBI:57288"/>
    </ligand>
</feature>
<sequence length="498" mass="54342">MIFCRLGGQGFVGCNHVYFGIYSGRKFARKRGHKSSMQNLFAVILAAGKGTRMKSKTHKVLHPVCGKPMVQHVIDQLHAIGTSKTIMVVGYLGETVKAKLSSEVLFVEQEQQLGTAHAVMQAKPLLQDIQGTTIVLNGDHPLFTKETLQRLVETHQTSGAAATVLTAHMQDATGYGRVVRYEDGSVERIVEHKDATDDELLIQEINTGTFCFDNQKLFAALEKVDNHNAQGEYYLPDALSILREGGERISAEVIQDVNEAMGVNDRLQLAEAEKLMRERILRGHMLNGVTIVHPENTYIEADVVIGADTVIEPGCFLRGQTVIGESCQIGPNADLRDVSVADSSNISYTVMHESSIEKNAGVGPFVYVRSGTKLAEDVKIGCFVDLKKAELGSGTKVAHLAYVGDAEVGENVNIACGVVTVNYDGFRKHKTTIKDDSFVGCNVNLVAPVMLEKGSYVAAGSTITDRVPEDSFAIARQRQVTKEGYAKLLMEKIKDSNK</sequence>
<dbReference type="PROSITE" id="PS00101">
    <property type="entry name" value="HEXAPEP_TRANSFERASES"/>
    <property type="match status" value="1"/>
</dbReference>
<comment type="pathway">
    <text evidence="1 17">Nucleotide-sugar biosynthesis; UDP-N-acetyl-alpha-D-glucosamine biosynthesis; N-acetyl-alpha-D-glucosamine 1-phosphate from alpha-D-glucosamine 6-phosphate (route II): step 2/2.</text>
</comment>
<evidence type="ECO:0000256" key="4">
    <source>
        <dbReference type="ARBA" id="ARBA00022679"/>
    </source>
</evidence>
<keyword evidence="7 17" id="KW-0677">Repeat</keyword>
<dbReference type="PANTHER" id="PTHR43584">
    <property type="entry name" value="NUCLEOTIDYL TRANSFERASE"/>
    <property type="match status" value="1"/>
</dbReference>
<feature type="binding site" evidence="17">
    <location>
        <position position="264"/>
    </location>
    <ligand>
        <name>Mg(2+)</name>
        <dbReference type="ChEBI" id="CHEBI:18420"/>
    </ligand>
</feature>
<dbReference type="InterPro" id="IPR018357">
    <property type="entry name" value="Hexapep_transf_CS"/>
</dbReference>
<comment type="similarity">
    <text evidence="17">In the C-terminal section; belongs to the transferase hexapeptide repeat family.</text>
</comment>
<comment type="catalytic activity">
    <reaction evidence="15 17">
        <text>N-acetyl-alpha-D-glucosamine 1-phosphate + UTP + H(+) = UDP-N-acetyl-alpha-D-glucosamine + diphosphate</text>
        <dbReference type="Rhea" id="RHEA:13509"/>
        <dbReference type="ChEBI" id="CHEBI:15378"/>
        <dbReference type="ChEBI" id="CHEBI:33019"/>
        <dbReference type="ChEBI" id="CHEBI:46398"/>
        <dbReference type="ChEBI" id="CHEBI:57705"/>
        <dbReference type="ChEBI" id="CHEBI:57776"/>
        <dbReference type="EC" id="2.7.7.23"/>
    </reaction>
</comment>
<evidence type="ECO:0000256" key="7">
    <source>
        <dbReference type="ARBA" id="ARBA00022737"/>
    </source>
</evidence>
<evidence type="ECO:0000313" key="20">
    <source>
        <dbReference type="Proteomes" id="UP000294746"/>
    </source>
</evidence>
<comment type="function">
    <text evidence="16 17">Catalyzes the last two sequential reactions in the de novo biosynthetic pathway for UDP-N-acetylglucosamine (UDP-GlcNAc). The C-terminal domain catalyzes the transfer of acetyl group from acetyl coenzyme A to glucosamine-1-phosphate (GlcN-1-P) to produce N-acetylglucosamine-1-phosphate (GlcNAc-1-P), which is converted into UDP-GlcNAc by the transfer of uridine 5-monophosphate (from uridine 5-triphosphate), a reaction catalyzed by the N-terminal domain.</text>
</comment>
<evidence type="ECO:0000256" key="9">
    <source>
        <dbReference type="ARBA" id="ARBA00022960"/>
    </source>
</evidence>
<evidence type="ECO:0000313" key="19">
    <source>
        <dbReference type="EMBL" id="TCP64643.1"/>
    </source>
</evidence>
<evidence type="ECO:0000256" key="14">
    <source>
        <dbReference type="ARBA" id="ARBA00048247"/>
    </source>
</evidence>
<keyword evidence="5 17" id="KW-0548">Nucleotidyltransferase</keyword>
<feature type="region of interest" description="Linker" evidence="17">
    <location>
        <begin position="267"/>
        <end position="287"/>
    </location>
</feature>
<keyword evidence="10 17" id="KW-0573">Peptidoglycan synthesis</keyword>
<dbReference type="GO" id="GO:0005737">
    <property type="term" value="C:cytoplasm"/>
    <property type="evidence" value="ECO:0007669"/>
    <property type="project" value="UniProtKB-SubCell"/>
</dbReference>
<gene>
    <name evidence="17" type="primary">glmU</name>
    <name evidence="19" type="ORF">EDD57_13827</name>
</gene>
<feature type="binding site" evidence="17">
    <location>
        <position position="402"/>
    </location>
    <ligand>
        <name>UDP-N-acetyl-alpha-D-glucosamine</name>
        <dbReference type="ChEBI" id="CHEBI:57705"/>
    </ligand>
</feature>
<feature type="region of interest" description="Pyrophosphorylase" evidence="17">
    <location>
        <begin position="1"/>
        <end position="266"/>
    </location>
</feature>
<feature type="binding site" evidence="17">
    <location>
        <position position="476"/>
    </location>
    <ligand>
        <name>acetyl-CoA</name>
        <dbReference type="ChEBI" id="CHEBI:57288"/>
    </ligand>
</feature>
<feature type="binding site" evidence="17">
    <location>
        <position position="206"/>
    </location>
    <ligand>
        <name>UDP-N-acetyl-alpha-D-glucosamine</name>
        <dbReference type="ChEBI" id="CHEBI:57705"/>
    </ligand>
</feature>
<dbReference type="GO" id="GO:0009252">
    <property type="term" value="P:peptidoglycan biosynthetic process"/>
    <property type="evidence" value="ECO:0007669"/>
    <property type="project" value="UniProtKB-UniRule"/>
</dbReference>
<name>A0A4R2RN90_9BACL</name>
<feature type="binding site" evidence="17">
    <location>
        <position position="387"/>
    </location>
    <ligand>
        <name>UDP-N-acetyl-alpha-D-glucosamine</name>
        <dbReference type="ChEBI" id="CHEBI:57705"/>
    </ligand>
</feature>
<evidence type="ECO:0000256" key="2">
    <source>
        <dbReference type="ARBA" id="ARBA00005208"/>
    </source>
</evidence>
<dbReference type="GO" id="GO:0000902">
    <property type="term" value="P:cell morphogenesis"/>
    <property type="evidence" value="ECO:0007669"/>
    <property type="project" value="UniProtKB-UniRule"/>
</dbReference>
<dbReference type="InterPro" id="IPR011004">
    <property type="entry name" value="Trimer_LpxA-like_sf"/>
</dbReference>
<dbReference type="SUPFAM" id="SSF51161">
    <property type="entry name" value="Trimeric LpxA-like enzymes"/>
    <property type="match status" value="1"/>
</dbReference>
<dbReference type="PANTHER" id="PTHR43584:SF3">
    <property type="entry name" value="BIFUNCTIONAL PROTEIN GLMU"/>
    <property type="match status" value="1"/>
</dbReference>
<accession>A0A4R2RN90</accession>
<dbReference type="InterPro" id="IPR050065">
    <property type="entry name" value="GlmU-like"/>
</dbReference>
<feature type="binding site" evidence="17">
    <location>
        <position position="109"/>
    </location>
    <ligand>
        <name>UDP-N-acetyl-alpha-D-glucosamine</name>
        <dbReference type="ChEBI" id="CHEBI:57705"/>
    </ligand>
</feature>
<dbReference type="Gene3D" id="3.90.550.10">
    <property type="entry name" value="Spore Coat Polysaccharide Biosynthesis Protein SpsA, Chain A"/>
    <property type="match status" value="1"/>
</dbReference>
<dbReference type="GO" id="GO:0019134">
    <property type="term" value="F:glucosamine-1-phosphate N-acetyltransferase activity"/>
    <property type="evidence" value="ECO:0007669"/>
    <property type="project" value="UniProtKB-UniRule"/>
</dbReference>
<proteinExistence type="inferred from homology"/>
<feature type="binding site" evidence="17">
    <location>
        <position position="59"/>
    </location>
    <ligand>
        <name>UDP-N-acetyl-alpha-D-glucosamine</name>
        <dbReference type="ChEBI" id="CHEBI:57705"/>
    </ligand>
</feature>
<feature type="binding site" evidence="17">
    <location>
        <position position="264"/>
    </location>
    <ligand>
        <name>UDP-N-acetyl-alpha-D-glucosamine</name>
        <dbReference type="ChEBI" id="CHEBI:57705"/>
    </ligand>
</feature>
<dbReference type="EC" id="2.3.1.157" evidence="17"/>
<dbReference type="CDD" id="cd02540">
    <property type="entry name" value="GT2_GlmU_N_bac"/>
    <property type="match status" value="1"/>
</dbReference>
<keyword evidence="20" id="KW-1185">Reference proteome</keyword>
<feature type="binding site" evidence="17">
    <location>
        <position position="139"/>
    </location>
    <ligand>
        <name>Mg(2+)</name>
        <dbReference type="ChEBI" id="CHEBI:18420"/>
    </ligand>
</feature>
<dbReference type="InterPro" id="IPR005882">
    <property type="entry name" value="Bifunctional_GlmU"/>
</dbReference>
<comment type="subunit">
    <text evidence="17">Homotrimer.</text>
</comment>
<dbReference type="NCBIfam" id="TIGR01173">
    <property type="entry name" value="glmU"/>
    <property type="match status" value="1"/>
</dbReference>
<comment type="similarity">
    <text evidence="17">In the N-terminal section; belongs to the N-acetylglucosamine-1-phosphate uridyltransferase family.</text>
</comment>
<keyword evidence="12 17" id="KW-0012">Acyltransferase</keyword>
<evidence type="ECO:0000256" key="15">
    <source>
        <dbReference type="ARBA" id="ARBA00048493"/>
    </source>
</evidence>
<dbReference type="HAMAP" id="MF_01631">
    <property type="entry name" value="GlmU"/>
    <property type="match status" value="1"/>
</dbReference>
<feature type="binding site" evidence="17">
    <location>
        <position position="369"/>
    </location>
    <ligand>
        <name>UDP-N-acetyl-alpha-D-glucosamine</name>
        <dbReference type="ChEBI" id="CHEBI:57705"/>
    </ligand>
</feature>
<evidence type="ECO:0000256" key="6">
    <source>
        <dbReference type="ARBA" id="ARBA00022723"/>
    </source>
</evidence>
<dbReference type="GO" id="GO:0071555">
    <property type="term" value="P:cell wall organization"/>
    <property type="evidence" value="ECO:0007669"/>
    <property type="project" value="UniProtKB-KW"/>
</dbReference>
<evidence type="ECO:0000256" key="12">
    <source>
        <dbReference type="ARBA" id="ARBA00023315"/>
    </source>
</evidence>
<feature type="binding site" evidence="17">
    <location>
        <position position="176"/>
    </location>
    <ligand>
        <name>UDP-N-acetyl-alpha-D-glucosamine</name>
        <dbReference type="ChEBI" id="CHEBI:57705"/>
    </ligand>
</feature>
<dbReference type="GO" id="GO:0008360">
    <property type="term" value="P:regulation of cell shape"/>
    <property type="evidence" value="ECO:0007669"/>
    <property type="project" value="UniProtKB-KW"/>
</dbReference>
<feature type="binding site" evidence="17">
    <location>
        <position position="413"/>
    </location>
    <ligand>
        <name>UDP-N-acetyl-alpha-D-glucosamine</name>
        <dbReference type="ChEBI" id="CHEBI:57705"/>
    </ligand>
</feature>
<dbReference type="AlphaFoldDB" id="A0A4R2RN90"/>
<dbReference type="InterPro" id="IPR029044">
    <property type="entry name" value="Nucleotide-diphossugar_trans"/>
</dbReference>
<evidence type="ECO:0000256" key="5">
    <source>
        <dbReference type="ARBA" id="ARBA00022695"/>
    </source>
</evidence>
<evidence type="ECO:0000256" key="17">
    <source>
        <dbReference type="HAMAP-Rule" id="MF_01631"/>
    </source>
</evidence>
<feature type="region of interest" description="N-acetyltransferase" evidence="17">
    <location>
        <begin position="288"/>
        <end position="498"/>
    </location>
</feature>
<evidence type="ECO:0000259" key="18">
    <source>
        <dbReference type="Pfam" id="PF00483"/>
    </source>
</evidence>
<feature type="binding site" evidence="17">
    <location>
        <begin position="45"/>
        <end position="48"/>
    </location>
    <ligand>
        <name>UDP-N-acetyl-alpha-D-glucosamine</name>
        <dbReference type="ChEBI" id="CHEBI:57705"/>
    </ligand>
</feature>
<dbReference type="GO" id="GO:0000287">
    <property type="term" value="F:magnesium ion binding"/>
    <property type="evidence" value="ECO:0007669"/>
    <property type="project" value="UniProtKB-UniRule"/>
</dbReference>
<evidence type="ECO:0000256" key="3">
    <source>
        <dbReference type="ARBA" id="ARBA00022490"/>
    </source>
</evidence>
<feature type="binding site" evidence="17">
    <location>
        <begin position="114"/>
        <end position="115"/>
    </location>
    <ligand>
        <name>UDP-N-acetyl-alpha-D-glucosamine</name>
        <dbReference type="ChEBI" id="CHEBI:57705"/>
    </ligand>
</feature>
<evidence type="ECO:0000256" key="1">
    <source>
        <dbReference type="ARBA" id="ARBA00005166"/>
    </source>
</evidence>
<dbReference type="EC" id="2.7.7.23" evidence="17"/>
<dbReference type="InterPro" id="IPR005835">
    <property type="entry name" value="NTP_transferase_dom"/>
</dbReference>
<keyword evidence="3 17" id="KW-0963">Cytoplasm</keyword>
<dbReference type="Gene3D" id="2.160.10.10">
    <property type="entry name" value="Hexapeptide repeat proteins"/>
    <property type="match status" value="1"/>
</dbReference>
<keyword evidence="6 17" id="KW-0479">Metal-binding</keyword>
<keyword evidence="13 17" id="KW-0961">Cell wall biogenesis/degradation</keyword>
<comment type="pathway">
    <text evidence="2 17">Nucleotide-sugar biosynthesis; UDP-N-acetyl-alpha-D-glucosamine biosynthesis; UDP-N-acetyl-alpha-D-glucosamine from N-acetyl-alpha-D-glucosamine 1-phosphate: step 1/1.</text>
</comment>
<dbReference type="Pfam" id="PF00483">
    <property type="entry name" value="NTP_transferase"/>
    <property type="match status" value="1"/>
</dbReference>
<dbReference type="Proteomes" id="UP000294746">
    <property type="component" value="Unassembled WGS sequence"/>
</dbReference>
<dbReference type="UniPathway" id="UPA00973"/>
<comment type="catalytic activity">
    <reaction evidence="14 17">
        <text>alpha-D-glucosamine 1-phosphate + acetyl-CoA = N-acetyl-alpha-D-glucosamine 1-phosphate + CoA + H(+)</text>
        <dbReference type="Rhea" id="RHEA:13725"/>
        <dbReference type="ChEBI" id="CHEBI:15378"/>
        <dbReference type="ChEBI" id="CHEBI:57287"/>
        <dbReference type="ChEBI" id="CHEBI:57288"/>
        <dbReference type="ChEBI" id="CHEBI:57776"/>
        <dbReference type="ChEBI" id="CHEBI:58516"/>
        <dbReference type="EC" id="2.3.1.157"/>
    </reaction>
</comment>
<evidence type="ECO:0000256" key="10">
    <source>
        <dbReference type="ARBA" id="ARBA00022984"/>
    </source>
</evidence>
<comment type="caution">
    <text evidence="19">The sequence shown here is derived from an EMBL/GenBank/DDBJ whole genome shotgun (WGS) entry which is preliminary data.</text>
</comment>
<comment type="subcellular location">
    <subcellularLocation>
        <location evidence="17">Cytoplasm</location>
    </subcellularLocation>
</comment>
<feature type="domain" description="Nucleotidyl transferase" evidence="18">
    <location>
        <begin position="42"/>
        <end position="241"/>
    </location>
</feature>
<dbReference type="NCBIfam" id="NF010934">
    <property type="entry name" value="PRK14354.1"/>
    <property type="match status" value="1"/>
</dbReference>
<keyword evidence="11 17" id="KW-0511">Multifunctional enzyme</keyword>
<comment type="cofactor">
    <cofactor evidence="17">
        <name>Mg(2+)</name>
        <dbReference type="ChEBI" id="CHEBI:18420"/>
    </cofactor>
    <text evidence="17">Binds 1 Mg(2+) ion per subunit.</text>
</comment>
<organism evidence="19 20">
    <name type="scientific">Baia soyae</name>
    <dbReference type="NCBI Taxonomy" id="1544746"/>
    <lineage>
        <taxon>Bacteria</taxon>
        <taxon>Bacillati</taxon>
        <taxon>Bacillota</taxon>
        <taxon>Bacilli</taxon>
        <taxon>Bacillales</taxon>
        <taxon>Thermoactinomycetaceae</taxon>
        <taxon>Baia</taxon>
    </lineage>
</organism>
<evidence type="ECO:0000256" key="8">
    <source>
        <dbReference type="ARBA" id="ARBA00022842"/>
    </source>
</evidence>
<evidence type="ECO:0000256" key="13">
    <source>
        <dbReference type="ARBA" id="ARBA00023316"/>
    </source>
</evidence>
<dbReference type="GO" id="GO:0006048">
    <property type="term" value="P:UDP-N-acetylglucosamine biosynthetic process"/>
    <property type="evidence" value="ECO:0007669"/>
    <property type="project" value="UniProtKB-UniPathway"/>
</dbReference>
<feature type="active site" description="Proton acceptor" evidence="17">
    <location>
        <position position="399"/>
    </location>
</feature>
<evidence type="ECO:0000256" key="11">
    <source>
        <dbReference type="ARBA" id="ARBA00023268"/>
    </source>
</evidence>
<dbReference type="GO" id="GO:0003977">
    <property type="term" value="F:UDP-N-acetylglucosamine diphosphorylase activity"/>
    <property type="evidence" value="ECO:0007669"/>
    <property type="project" value="UniProtKB-UniRule"/>
</dbReference>
<comment type="caution">
    <text evidence="17">Lacks conserved residue(s) required for the propagation of feature annotation.</text>
</comment>
<keyword evidence="4 17" id="KW-0808">Transferase</keyword>
<comment type="pathway">
    <text evidence="17">Bacterial outer membrane biogenesis; LPS lipid A biosynthesis.</text>
</comment>
<dbReference type="GO" id="GO:0009245">
    <property type="term" value="P:lipid A biosynthetic process"/>
    <property type="evidence" value="ECO:0007669"/>
    <property type="project" value="UniProtKB-UniRule"/>
</dbReference>
<dbReference type="GO" id="GO:0016020">
    <property type="term" value="C:membrane"/>
    <property type="evidence" value="ECO:0007669"/>
    <property type="project" value="GOC"/>
</dbReference>
<feature type="binding site" evidence="17">
    <location>
        <position position="191"/>
    </location>
    <ligand>
        <name>UDP-N-acetyl-alpha-D-glucosamine</name>
        <dbReference type="ChEBI" id="CHEBI:57705"/>
    </ligand>
</feature>